<reference evidence="2 3" key="1">
    <citation type="submission" date="2021-06" db="EMBL/GenBank/DDBJ databases">
        <authorList>
            <person name="Kallberg Y."/>
            <person name="Tangrot J."/>
            <person name="Rosling A."/>
        </authorList>
    </citation>
    <scope>NUCLEOTIDE SEQUENCE [LARGE SCALE GENOMIC DNA]</scope>
    <source>
        <strain evidence="2 3">120-4 pot B 10/14</strain>
    </source>
</reference>
<evidence type="ECO:0000256" key="1">
    <source>
        <dbReference type="SAM" id="MobiDB-lite"/>
    </source>
</evidence>
<accession>A0ABN7UI12</accession>
<proteinExistence type="predicted"/>
<feature type="region of interest" description="Disordered" evidence="1">
    <location>
        <begin position="241"/>
        <end position="319"/>
    </location>
</feature>
<gene>
    <name evidence="2" type="ORF">GMARGA_LOCUS6926</name>
</gene>
<evidence type="ECO:0000313" key="3">
    <source>
        <dbReference type="Proteomes" id="UP000789901"/>
    </source>
</evidence>
<protein>
    <submittedName>
        <fullName evidence="2">31489_t:CDS:1</fullName>
    </submittedName>
</protein>
<feature type="region of interest" description="Disordered" evidence="1">
    <location>
        <begin position="201"/>
        <end position="222"/>
    </location>
</feature>
<comment type="caution">
    <text evidence="2">The sequence shown here is derived from an EMBL/GenBank/DDBJ whole genome shotgun (WGS) entry which is preliminary data.</text>
</comment>
<sequence length="334" mass="36541">MSSVFVSFCFAKTVSGGDKYIAGSASYRTNIHDDDFREITFKGFTDFFSSSRSILPPDAVYIPTPADLPSSLPLLLCSATAVQDSYLSSSNGGRESFVLAQHLYNAVTSNKNVSSKVIVSYKNKNKRYDAVKNNLQKSVVSVVGRLKVGSTNIPHIIASDIEWTYVSNYHSMLSPDKGKSYSRDSLDSQLNDIEEKYASLTSSPSLKKPNATLHSFSAKPAPKANTSPINFVDILSQVQNSSMQSNTRNPSYTPSFTKDQDNQDNPPPSTSVTNTFSHNNEGNSTPVDSAKPFTSVSSDTPISHQTTPEPQKNGKNVPFLQKNNMPFFLTIICI</sequence>
<evidence type="ECO:0000313" key="2">
    <source>
        <dbReference type="EMBL" id="CAG8601900.1"/>
    </source>
</evidence>
<feature type="compositionally biased region" description="Polar residues" evidence="1">
    <location>
        <begin position="241"/>
        <end position="257"/>
    </location>
</feature>
<organism evidence="2 3">
    <name type="scientific">Gigaspora margarita</name>
    <dbReference type="NCBI Taxonomy" id="4874"/>
    <lineage>
        <taxon>Eukaryota</taxon>
        <taxon>Fungi</taxon>
        <taxon>Fungi incertae sedis</taxon>
        <taxon>Mucoromycota</taxon>
        <taxon>Glomeromycotina</taxon>
        <taxon>Glomeromycetes</taxon>
        <taxon>Diversisporales</taxon>
        <taxon>Gigasporaceae</taxon>
        <taxon>Gigaspora</taxon>
    </lineage>
</organism>
<name>A0ABN7UI12_GIGMA</name>
<dbReference type="EMBL" id="CAJVQB010003233">
    <property type="protein sequence ID" value="CAG8601900.1"/>
    <property type="molecule type" value="Genomic_DNA"/>
</dbReference>
<dbReference type="Proteomes" id="UP000789901">
    <property type="component" value="Unassembled WGS sequence"/>
</dbReference>
<keyword evidence="3" id="KW-1185">Reference proteome</keyword>
<feature type="compositionally biased region" description="Polar residues" evidence="1">
    <location>
        <begin position="270"/>
        <end position="314"/>
    </location>
</feature>